<dbReference type="InterPro" id="IPR048536">
    <property type="entry name" value="Rrn6_K-rich"/>
</dbReference>
<sequence length="1005" mass="112438">MTDRSLHDLHYGHFGFPSYNVDNHSWDFPRQPGQRKELRPLDEPKISIEASGAEQVERNTNNADIFRKKQFSGLYPELLIEKDVLARDLQVSQAIDIVASKYDPLRGDLLAFGRARDVHRKGSRAALAFAAVPGGKAGEALRLIRAVPTRHGWRNDKNFWVRTPELEHGETGWWCGNGAPIMQIIAAAPTAEDRGTYLAARTARSVHLFRPLFHRTPVSASRAPNSRSSFRPSRLEASPLVTLLLEPNDPAISDLTFNPWYQRQFATLNQEGSWSIWDLEGRKGRRHRHKTVVAYSGHLESADDTFEQDEDLGGRYDCWGRITWVKDVSTVAVCNRRNVVVSNFRGHSARLSAASLRLGRSTWILDLRVDPLDPKRLLVLTSSHVLVIQVPSLENTDPQKAIDPVVLLSWRHFRNVEDTTLQITPVVQEHDCILLLRSQQNSLVTSLSYKRQEDAESALVACSDPIELNLGPIDTPGARPTSVVGVHAQPLEYSEVSGRETSGIGQEYRDHGVRFFGLWFLSIKMEIYHQFASVWDSEYDLSDPPWRNPPRIEQFSWYGKGSAQLSSRIVKEDFVVPDEYASEEEDVTPPWLNGKRRRRHRVQALPRDLPTDGVDHFTVNNTRVSQNLNESIKAEAEDITAATTSLREVLGAEADTETHHNDTLMQFAGFEIGVDDVDEGSLAFAELLQSFSLDNVAENALSINVLKNAQTQLGEEVGSPLPSISATYDKIIQTWLSGLPQDTPGRVRLTNERLARQVATQLCLSATTIRIKQPAPQSDEAEVADSQRLDYESPLKAQSQGAGFGPDSFPSSLPGSQLGSSQSYFHGTLPTPEATPSLVSGTTFSSGVSSIHDGAVSRLRQYTTFSKQQPSLNRQMTRLLSHWAPGTNPELYDYYATKRANERAAAMNDEGLTQKERERLHRKAMRHLKRQRRETAAHLAQTASQTPLVIHHQPQSSPGPANIPRPNLSQFVSSQMTPSQFPSTQVERGTHGGRPKKKKRRIEGF</sequence>
<evidence type="ECO:0000313" key="6">
    <source>
        <dbReference type="Proteomes" id="UP001360953"/>
    </source>
</evidence>
<feature type="domain" description="RRN6 K-rich C-terminal" evidence="3">
    <location>
        <begin position="877"/>
        <end position="1005"/>
    </location>
</feature>
<dbReference type="Pfam" id="PF10214">
    <property type="entry name" value="Rrn6_beta-prop"/>
    <property type="match status" value="1"/>
</dbReference>
<keyword evidence="6" id="KW-1185">Reference proteome</keyword>
<dbReference type="InterPro" id="IPR048535">
    <property type="entry name" value="RRN6_beta-prop"/>
</dbReference>
<dbReference type="InterPro" id="IPR048537">
    <property type="entry name" value="RRN6_HB"/>
</dbReference>
<feature type="region of interest" description="Disordered" evidence="1">
    <location>
        <begin position="950"/>
        <end position="1005"/>
    </location>
</feature>
<dbReference type="RefSeq" id="XP_066655989.1">
    <property type="nucleotide sequence ID" value="XM_066799971.1"/>
</dbReference>
<evidence type="ECO:0000259" key="2">
    <source>
        <dbReference type="Pfam" id="PF10214"/>
    </source>
</evidence>
<reference evidence="5 6" key="1">
    <citation type="submission" date="2024-04" db="EMBL/GenBank/DDBJ databases">
        <title>Phyllosticta paracitricarpa is synonymous to the EU quarantine fungus P. citricarpa based on phylogenomic analyses.</title>
        <authorList>
            <consortium name="Lawrence Berkeley National Laboratory"/>
            <person name="Van ingen-buijs V.A."/>
            <person name="Van westerhoven A.C."/>
            <person name="Haridas S."/>
            <person name="Skiadas P."/>
            <person name="Martin F."/>
            <person name="Groenewald J.Z."/>
            <person name="Crous P.W."/>
            <person name="Seidl M.F."/>
        </authorList>
    </citation>
    <scope>NUCLEOTIDE SEQUENCE [LARGE SCALE GENOMIC DNA]</scope>
    <source>
        <strain evidence="5 6">CPC 17464</strain>
    </source>
</reference>
<comment type="caution">
    <text evidence="5">The sequence shown here is derived from an EMBL/GenBank/DDBJ whole genome shotgun (WGS) entry which is preliminary data.</text>
</comment>
<feature type="compositionally biased region" description="Polar residues" evidence="1">
    <location>
        <begin position="967"/>
        <end position="987"/>
    </location>
</feature>
<name>A0ABR1LT10_9PEZI</name>
<dbReference type="SUPFAM" id="SSF50978">
    <property type="entry name" value="WD40 repeat-like"/>
    <property type="match status" value="1"/>
</dbReference>
<proteinExistence type="predicted"/>
<dbReference type="PANTHER" id="PTHR28221:SF2">
    <property type="entry name" value="RNA POLYMERASE I-SPECIFIC TRANSCRIPTION INITIATION FACTOR RRN6"/>
    <property type="match status" value="1"/>
</dbReference>
<dbReference type="InterPro" id="IPR036322">
    <property type="entry name" value="WD40_repeat_dom_sf"/>
</dbReference>
<gene>
    <name evidence="5" type="ORF">J3D65DRAFT_621558</name>
</gene>
<evidence type="ECO:0000256" key="1">
    <source>
        <dbReference type="SAM" id="MobiDB-lite"/>
    </source>
</evidence>
<feature type="domain" description="RRN6 beta-propeller" evidence="2">
    <location>
        <begin position="103"/>
        <end position="470"/>
    </location>
</feature>
<dbReference type="Pfam" id="PF20639">
    <property type="entry name" value="Rrn6_K-rich"/>
    <property type="match status" value="1"/>
</dbReference>
<feature type="compositionally biased region" description="Low complexity" evidence="1">
    <location>
        <begin position="810"/>
        <end position="823"/>
    </location>
</feature>
<feature type="compositionally biased region" description="Polar residues" evidence="1">
    <location>
        <begin position="950"/>
        <end position="959"/>
    </location>
</feature>
<evidence type="ECO:0000313" key="5">
    <source>
        <dbReference type="EMBL" id="KAK7538302.1"/>
    </source>
</evidence>
<dbReference type="Proteomes" id="UP001360953">
    <property type="component" value="Unassembled WGS sequence"/>
</dbReference>
<organism evidence="5 6">
    <name type="scientific">Phyllosticta citribraziliensis</name>
    <dbReference type="NCBI Taxonomy" id="989973"/>
    <lineage>
        <taxon>Eukaryota</taxon>
        <taxon>Fungi</taxon>
        <taxon>Dikarya</taxon>
        <taxon>Ascomycota</taxon>
        <taxon>Pezizomycotina</taxon>
        <taxon>Dothideomycetes</taxon>
        <taxon>Dothideomycetes incertae sedis</taxon>
        <taxon>Botryosphaeriales</taxon>
        <taxon>Phyllostictaceae</taxon>
        <taxon>Phyllosticta</taxon>
    </lineage>
</organism>
<accession>A0ABR1LT10</accession>
<dbReference type="GeneID" id="92032877"/>
<protein>
    <submittedName>
        <fullName evidence="5">RNA polymerase I-specific transcription initiation factor RRN6-like protein</fullName>
    </submittedName>
</protein>
<evidence type="ECO:0000259" key="3">
    <source>
        <dbReference type="Pfam" id="PF20639"/>
    </source>
</evidence>
<feature type="domain" description="RRN6 helical bundle" evidence="4">
    <location>
        <begin position="571"/>
        <end position="766"/>
    </location>
</feature>
<feature type="region of interest" description="Disordered" evidence="1">
    <location>
        <begin position="794"/>
        <end position="832"/>
    </location>
</feature>
<evidence type="ECO:0000259" key="4">
    <source>
        <dbReference type="Pfam" id="PF20640"/>
    </source>
</evidence>
<dbReference type="EMBL" id="JBBPEH010000005">
    <property type="protein sequence ID" value="KAK7538302.1"/>
    <property type="molecule type" value="Genomic_DNA"/>
</dbReference>
<dbReference type="InterPro" id="IPR019350">
    <property type="entry name" value="RNA_pol_I-sp_TIF_RRN6-like"/>
</dbReference>
<dbReference type="PANTHER" id="PTHR28221">
    <property type="entry name" value="RNA POLYMERASE I-SPECIFIC TRANSCRIPTION INITIATION FACTOR RRN6"/>
    <property type="match status" value="1"/>
</dbReference>
<feature type="compositionally biased region" description="Basic residues" evidence="1">
    <location>
        <begin position="991"/>
        <end position="1005"/>
    </location>
</feature>
<dbReference type="Pfam" id="PF20640">
    <property type="entry name" value="Rrn6_HB"/>
    <property type="match status" value="1"/>
</dbReference>